<evidence type="ECO:0000313" key="2">
    <source>
        <dbReference type="EMBL" id="PNX71851.1"/>
    </source>
</evidence>
<comment type="caution">
    <text evidence="2">The sequence shown here is derived from an EMBL/GenBank/DDBJ whole genome shotgun (WGS) entry which is preliminary data.</text>
</comment>
<proteinExistence type="predicted"/>
<evidence type="ECO:0000313" key="3">
    <source>
        <dbReference type="Proteomes" id="UP000236291"/>
    </source>
</evidence>
<keyword evidence="1" id="KW-1133">Transmembrane helix</keyword>
<organism evidence="2 3">
    <name type="scientific">Trifolium pratense</name>
    <name type="common">Red clover</name>
    <dbReference type="NCBI Taxonomy" id="57577"/>
    <lineage>
        <taxon>Eukaryota</taxon>
        <taxon>Viridiplantae</taxon>
        <taxon>Streptophyta</taxon>
        <taxon>Embryophyta</taxon>
        <taxon>Tracheophyta</taxon>
        <taxon>Spermatophyta</taxon>
        <taxon>Magnoliopsida</taxon>
        <taxon>eudicotyledons</taxon>
        <taxon>Gunneridae</taxon>
        <taxon>Pentapetalae</taxon>
        <taxon>rosids</taxon>
        <taxon>fabids</taxon>
        <taxon>Fabales</taxon>
        <taxon>Fabaceae</taxon>
        <taxon>Papilionoideae</taxon>
        <taxon>50 kb inversion clade</taxon>
        <taxon>NPAAA clade</taxon>
        <taxon>Hologalegina</taxon>
        <taxon>IRL clade</taxon>
        <taxon>Trifolieae</taxon>
        <taxon>Trifolium</taxon>
    </lineage>
</organism>
<name>A0A2K3KZY6_TRIPR</name>
<protein>
    <submittedName>
        <fullName evidence="2">Uncharacterized protein</fullName>
    </submittedName>
</protein>
<dbReference type="Proteomes" id="UP000236291">
    <property type="component" value="Unassembled WGS sequence"/>
</dbReference>
<accession>A0A2K3KZY6</accession>
<dbReference type="EMBL" id="ASHM01023869">
    <property type="protein sequence ID" value="PNX71851.1"/>
    <property type="molecule type" value="Genomic_DNA"/>
</dbReference>
<sequence length="268" mass="29218">MSYSVLEDITLEFVIGPFDFDGLSCEPFYVVLKDVLKDSSFPCRMLLREAIVLGWRFWAVNWDENALFSSFHELIELSSSPLNHLMAAPLRCNGSSIVVDMMVVTIRIDDGVGLGTVLGSLACIVGFALCVRVFLLAVVVKLKLLRTCRSFVVPVGPVSAGFGFGPPLAAVCSGEEFGYGEVLTSWTFDGSAWLARAMALLHVNGQPVLDMVFRPHAGPLNWLLINDVSWQRRLLNGDVSASGRVPMLVVSLTIPTFVLEGKGCLQSC</sequence>
<keyword evidence="1" id="KW-0472">Membrane</keyword>
<reference evidence="2 3" key="1">
    <citation type="journal article" date="2014" name="Am. J. Bot.">
        <title>Genome assembly and annotation for red clover (Trifolium pratense; Fabaceae).</title>
        <authorList>
            <person name="Istvanek J."/>
            <person name="Jaros M."/>
            <person name="Krenek A."/>
            <person name="Repkova J."/>
        </authorList>
    </citation>
    <scope>NUCLEOTIDE SEQUENCE [LARGE SCALE GENOMIC DNA]</scope>
    <source>
        <strain evidence="3">cv. Tatra</strain>
        <tissue evidence="2">Young leaves</tissue>
    </source>
</reference>
<dbReference type="AlphaFoldDB" id="A0A2K3KZY6"/>
<evidence type="ECO:0000256" key="1">
    <source>
        <dbReference type="SAM" id="Phobius"/>
    </source>
</evidence>
<feature type="transmembrane region" description="Helical" evidence="1">
    <location>
        <begin position="117"/>
        <end position="140"/>
    </location>
</feature>
<reference evidence="2 3" key="2">
    <citation type="journal article" date="2017" name="Front. Plant Sci.">
        <title>Gene Classification and Mining of Molecular Markers Useful in Red Clover (Trifolium pratense) Breeding.</title>
        <authorList>
            <person name="Istvanek J."/>
            <person name="Dluhosova J."/>
            <person name="Dluhos P."/>
            <person name="Patkova L."/>
            <person name="Nedelnik J."/>
            <person name="Repkova J."/>
        </authorList>
    </citation>
    <scope>NUCLEOTIDE SEQUENCE [LARGE SCALE GENOMIC DNA]</scope>
    <source>
        <strain evidence="3">cv. Tatra</strain>
        <tissue evidence="2">Young leaves</tissue>
    </source>
</reference>
<gene>
    <name evidence="2" type="ORF">L195_g027737</name>
</gene>
<keyword evidence="1" id="KW-0812">Transmembrane</keyword>